<evidence type="ECO:0000313" key="1">
    <source>
        <dbReference type="EMBL" id="TNN61939.1"/>
    </source>
</evidence>
<comment type="caution">
    <text evidence="1">The sequence shown here is derived from an EMBL/GenBank/DDBJ whole genome shotgun (WGS) entry which is preliminary data.</text>
</comment>
<protein>
    <submittedName>
        <fullName evidence="1">Uncharacterized protein</fullName>
    </submittedName>
</protein>
<sequence length="158" mass="16806">MPNDLFSIPSRIAATLGADPNSQAKCGVTSALKGMRNALALLPLQQVHTQGCMPLKVSMGTRRGQRGSVVLGWSTVCLGREAVLLLLLEAVRPLAAICEACRCLESLPCIWLQHLAVNLGNVQTGSVDHEGGKTKCHSVAIVAQSAVWTKTTFTRNSD</sequence>
<name>A0A4Z2H800_9TELE</name>
<evidence type="ECO:0000313" key="2">
    <source>
        <dbReference type="Proteomes" id="UP000314294"/>
    </source>
</evidence>
<dbReference type="EMBL" id="SRLO01000305">
    <property type="protein sequence ID" value="TNN61939.1"/>
    <property type="molecule type" value="Genomic_DNA"/>
</dbReference>
<accession>A0A4Z2H800</accession>
<reference evidence="1 2" key="1">
    <citation type="submission" date="2019-03" db="EMBL/GenBank/DDBJ databases">
        <title>First draft genome of Liparis tanakae, snailfish: a comprehensive survey of snailfish specific genes.</title>
        <authorList>
            <person name="Kim W."/>
            <person name="Song I."/>
            <person name="Jeong J.-H."/>
            <person name="Kim D."/>
            <person name="Kim S."/>
            <person name="Ryu S."/>
            <person name="Song J.Y."/>
            <person name="Lee S.K."/>
        </authorList>
    </citation>
    <scope>NUCLEOTIDE SEQUENCE [LARGE SCALE GENOMIC DNA]</scope>
    <source>
        <tissue evidence="1">Muscle</tissue>
    </source>
</reference>
<organism evidence="1 2">
    <name type="scientific">Liparis tanakae</name>
    <name type="common">Tanaka's snailfish</name>
    <dbReference type="NCBI Taxonomy" id="230148"/>
    <lineage>
        <taxon>Eukaryota</taxon>
        <taxon>Metazoa</taxon>
        <taxon>Chordata</taxon>
        <taxon>Craniata</taxon>
        <taxon>Vertebrata</taxon>
        <taxon>Euteleostomi</taxon>
        <taxon>Actinopterygii</taxon>
        <taxon>Neopterygii</taxon>
        <taxon>Teleostei</taxon>
        <taxon>Neoteleostei</taxon>
        <taxon>Acanthomorphata</taxon>
        <taxon>Eupercaria</taxon>
        <taxon>Perciformes</taxon>
        <taxon>Cottioidei</taxon>
        <taxon>Cottales</taxon>
        <taxon>Liparidae</taxon>
        <taxon>Liparis</taxon>
    </lineage>
</organism>
<gene>
    <name evidence="1" type="ORF">EYF80_027866</name>
</gene>
<dbReference type="AlphaFoldDB" id="A0A4Z2H800"/>
<proteinExistence type="predicted"/>
<keyword evidence="2" id="KW-1185">Reference proteome</keyword>
<dbReference type="Proteomes" id="UP000314294">
    <property type="component" value="Unassembled WGS sequence"/>
</dbReference>